<keyword evidence="1" id="KW-0812">Transmembrane</keyword>
<feature type="transmembrane region" description="Helical" evidence="1">
    <location>
        <begin position="51"/>
        <end position="72"/>
    </location>
</feature>
<feature type="transmembrane region" description="Helical" evidence="1">
    <location>
        <begin position="84"/>
        <end position="102"/>
    </location>
</feature>
<name>A0ABU3WNY8_9NOCA</name>
<accession>A0ABU3WNY8</accession>
<keyword evidence="1" id="KW-1133">Transmembrane helix</keyword>
<keyword evidence="1" id="KW-0472">Membrane</keyword>
<dbReference type="Proteomes" id="UP001275440">
    <property type="component" value="Unassembled WGS sequence"/>
</dbReference>
<evidence type="ECO:0000256" key="1">
    <source>
        <dbReference type="SAM" id="Phobius"/>
    </source>
</evidence>
<keyword evidence="3" id="KW-1185">Reference proteome</keyword>
<evidence type="ECO:0000313" key="2">
    <source>
        <dbReference type="EMBL" id="MDV2475711.1"/>
    </source>
</evidence>
<organism evidence="2 3">
    <name type="scientific">Rhodococcus zopfii</name>
    <dbReference type="NCBI Taxonomy" id="43772"/>
    <lineage>
        <taxon>Bacteria</taxon>
        <taxon>Bacillati</taxon>
        <taxon>Actinomycetota</taxon>
        <taxon>Actinomycetes</taxon>
        <taxon>Mycobacteriales</taxon>
        <taxon>Nocardiaceae</taxon>
        <taxon>Rhodococcus</taxon>
    </lineage>
</organism>
<evidence type="ECO:0000313" key="3">
    <source>
        <dbReference type="Proteomes" id="UP001275440"/>
    </source>
</evidence>
<reference evidence="2 3" key="1">
    <citation type="submission" date="2019-10" db="EMBL/GenBank/DDBJ databases">
        <title>Draft Genome Assembly of Rhodococcus zopfii DSM44189.</title>
        <authorList>
            <person name="Sutton J.M."/>
            <person name="Akob D.M."/>
            <person name="Bushman T.J."/>
        </authorList>
    </citation>
    <scope>NUCLEOTIDE SEQUENCE [LARGE SCALE GENOMIC DNA]</scope>
    <source>
        <strain evidence="2 3">DSM 44189</strain>
    </source>
</reference>
<protein>
    <submittedName>
        <fullName evidence="2">Uncharacterized protein</fullName>
    </submittedName>
</protein>
<gene>
    <name evidence="2" type="ORF">F8M49_10580</name>
</gene>
<proteinExistence type="predicted"/>
<sequence length="142" mass="15341">MSATSAPNRSSAAARRTGYVVAVLVNAALLYAINIWPGWEAVPFLTDDTRLVLGWVNASIVVGIAANLVYLVRDTSWLKSLGDVLTTAVGLVALLRIWQVFPFDFGDSSFDWPLVVRILLGLGIVGSIIAILVALFSAVRRR</sequence>
<feature type="transmembrane region" description="Helical" evidence="1">
    <location>
        <begin position="19"/>
        <end position="39"/>
    </location>
</feature>
<feature type="transmembrane region" description="Helical" evidence="1">
    <location>
        <begin position="114"/>
        <end position="139"/>
    </location>
</feature>
<dbReference type="EMBL" id="WBMO01000001">
    <property type="protein sequence ID" value="MDV2475711.1"/>
    <property type="molecule type" value="Genomic_DNA"/>
</dbReference>
<comment type="caution">
    <text evidence="2">The sequence shown here is derived from an EMBL/GenBank/DDBJ whole genome shotgun (WGS) entry which is preliminary data.</text>
</comment>